<dbReference type="AlphaFoldDB" id="A0A0G0MKS4"/>
<dbReference type="Gene3D" id="3.40.50.720">
    <property type="entry name" value="NAD(P)-binding Rossmann-like Domain"/>
    <property type="match status" value="1"/>
</dbReference>
<dbReference type="EMBL" id="LBWG01000020">
    <property type="protein sequence ID" value="KKR03738.1"/>
    <property type="molecule type" value="Genomic_DNA"/>
</dbReference>
<name>A0A0G0MKS4_9BACT</name>
<gene>
    <name evidence="3" type="ORF">UT30_C0020G0007</name>
</gene>
<dbReference type="InterPro" id="IPR001509">
    <property type="entry name" value="Epimerase_deHydtase"/>
</dbReference>
<protein>
    <submittedName>
        <fullName evidence="3">Nucleoside-diphosphate-sugar epimerase</fullName>
    </submittedName>
</protein>
<evidence type="ECO:0000259" key="2">
    <source>
        <dbReference type="Pfam" id="PF01370"/>
    </source>
</evidence>
<feature type="domain" description="NAD-dependent epimerase/dehydratase" evidence="2">
    <location>
        <begin position="8"/>
        <end position="240"/>
    </location>
</feature>
<dbReference type="Pfam" id="PF01370">
    <property type="entry name" value="Epimerase"/>
    <property type="match status" value="1"/>
</dbReference>
<comment type="caution">
    <text evidence="3">The sequence shown here is derived from an EMBL/GenBank/DDBJ whole genome shotgun (WGS) entry which is preliminary data.</text>
</comment>
<evidence type="ECO:0000256" key="1">
    <source>
        <dbReference type="ARBA" id="ARBA00007637"/>
    </source>
</evidence>
<dbReference type="InterPro" id="IPR036291">
    <property type="entry name" value="NAD(P)-bd_dom_sf"/>
</dbReference>
<comment type="similarity">
    <text evidence="1">Belongs to the NAD(P)-dependent epimerase/dehydratase family.</text>
</comment>
<dbReference type="Gene3D" id="3.90.25.10">
    <property type="entry name" value="UDP-galactose 4-epimerase, domain 1"/>
    <property type="match status" value="1"/>
</dbReference>
<proteinExistence type="inferred from homology"/>
<dbReference type="SUPFAM" id="SSF51735">
    <property type="entry name" value="NAD(P)-binding Rossmann-fold domains"/>
    <property type="match status" value="1"/>
</dbReference>
<reference evidence="3 4" key="1">
    <citation type="journal article" date="2015" name="Nature">
        <title>rRNA introns, odd ribosomes, and small enigmatic genomes across a large radiation of phyla.</title>
        <authorList>
            <person name="Brown C.T."/>
            <person name="Hug L.A."/>
            <person name="Thomas B.C."/>
            <person name="Sharon I."/>
            <person name="Castelle C.J."/>
            <person name="Singh A."/>
            <person name="Wilkins M.J."/>
            <person name="Williams K.H."/>
            <person name="Banfield J.F."/>
        </authorList>
    </citation>
    <scope>NUCLEOTIDE SEQUENCE [LARGE SCALE GENOMIC DNA]</scope>
</reference>
<sequence length="310" mass="34615">MAKKFQTALVTGGAGFIGSHIVDALIRRHIKVYVVDDFSTGQKKNVNPNAHVTRLSILNPQFVPLLQKIKPDVVFHLAAQINLRDSLQDPLNDAKINIFGTLTLIQECTKLGVKKIIYSSTGGPMYPEQARMPWSEKIHPQPISPYGISKRSAEMYFHYAFQVHGMPYVALRYANVYGPRQNAKGEAGVISIFADHFMKGNPMIIHGSGEQTRDFVFVEDVVRANISAMDRSAVGVFNIGTGKQTSINTIFRKLKKMTQSSIPERHDAPVMGEVIHSALSSREALIHLGWRPTVKLDQGLEKTVAWMHKR</sequence>
<dbReference type="PATRIC" id="fig|1618995.3.peg.833"/>
<evidence type="ECO:0000313" key="4">
    <source>
        <dbReference type="Proteomes" id="UP000033935"/>
    </source>
</evidence>
<evidence type="ECO:0000313" key="3">
    <source>
        <dbReference type="EMBL" id="KKR03738.1"/>
    </source>
</evidence>
<organism evidence="3 4">
    <name type="scientific">Candidatus Uhrbacteria bacterium GW2011_GWF2_39_13</name>
    <dbReference type="NCBI Taxonomy" id="1618995"/>
    <lineage>
        <taxon>Bacteria</taxon>
        <taxon>Candidatus Uhriibacteriota</taxon>
    </lineage>
</organism>
<dbReference type="PANTHER" id="PTHR43000">
    <property type="entry name" value="DTDP-D-GLUCOSE 4,6-DEHYDRATASE-RELATED"/>
    <property type="match status" value="1"/>
</dbReference>
<accession>A0A0G0MKS4</accession>
<dbReference type="Proteomes" id="UP000033935">
    <property type="component" value="Unassembled WGS sequence"/>
</dbReference>